<organism evidence="2 3">
    <name type="scientific">Olpidium bornovanus</name>
    <dbReference type="NCBI Taxonomy" id="278681"/>
    <lineage>
        <taxon>Eukaryota</taxon>
        <taxon>Fungi</taxon>
        <taxon>Fungi incertae sedis</taxon>
        <taxon>Olpidiomycota</taxon>
        <taxon>Olpidiomycotina</taxon>
        <taxon>Olpidiomycetes</taxon>
        <taxon>Olpidiales</taxon>
        <taxon>Olpidiaceae</taxon>
        <taxon>Olpidium</taxon>
    </lineage>
</organism>
<reference evidence="2 3" key="1">
    <citation type="journal article" name="Sci. Rep.">
        <title>Genome-scale phylogenetic analyses confirm Olpidium as the closest living zoosporic fungus to the non-flagellated, terrestrial fungi.</title>
        <authorList>
            <person name="Chang Y."/>
            <person name="Rochon D."/>
            <person name="Sekimoto S."/>
            <person name="Wang Y."/>
            <person name="Chovatia M."/>
            <person name="Sandor L."/>
            <person name="Salamov A."/>
            <person name="Grigoriev I.V."/>
            <person name="Stajich J.E."/>
            <person name="Spatafora J.W."/>
        </authorList>
    </citation>
    <scope>NUCLEOTIDE SEQUENCE [LARGE SCALE GENOMIC DNA]</scope>
    <source>
        <strain evidence="2">S191</strain>
    </source>
</reference>
<keyword evidence="1" id="KW-1133">Transmembrane helix</keyword>
<sequence length="90" mass="9425">MVTVVGMLARVLLVVVVVVDVAVAAVVSRLGGPLEVSLLRTGSVCHGSGRLARLLSGGVLVLVRVVFQLFVISVVQHLQLLLDRVAAEES</sequence>
<dbReference type="EMBL" id="JAEFCI010007717">
    <property type="protein sequence ID" value="KAG5458916.1"/>
    <property type="molecule type" value="Genomic_DNA"/>
</dbReference>
<keyword evidence="1" id="KW-0812">Transmembrane</keyword>
<name>A0A8H8DHY1_9FUNG</name>
<evidence type="ECO:0000256" key="1">
    <source>
        <dbReference type="SAM" id="Phobius"/>
    </source>
</evidence>
<feature type="transmembrane region" description="Helical" evidence="1">
    <location>
        <begin position="51"/>
        <end position="75"/>
    </location>
</feature>
<feature type="transmembrane region" description="Helical" evidence="1">
    <location>
        <begin position="12"/>
        <end position="31"/>
    </location>
</feature>
<gene>
    <name evidence="2" type="ORF">BJ554DRAFT_774</name>
</gene>
<dbReference type="Proteomes" id="UP000673691">
    <property type="component" value="Unassembled WGS sequence"/>
</dbReference>
<proteinExistence type="predicted"/>
<keyword evidence="1" id="KW-0472">Membrane</keyword>
<keyword evidence="3" id="KW-1185">Reference proteome</keyword>
<accession>A0A8H8DHY1</accession>
<evidence type="ECO:0000313" key="2">
    <source>
        <dbReference type="EMBL" id="KAG5458916.1"/>
    </source>
</evidence>
<protein>
    <submittedName>
        <fullName evidence="2">Uncharacterized protein</fullName>
    </submittedName>
</protein>
<comment type="caution">
    <text evidence="2">The sequence shown here is derived from an EMBL/GenBank/DDBJ whole genome shotgun (WGS) entry which is preliminary data.</text>
</comment>
<dbReference type="AlphaFoldDB" id="A0A8H8DHY1"/>
<evidence type="ECO:0000313" key="3">
    <source>
        <dbReference type="Proteomes" id="UP000673691"/>
    </source>
</evidence>